<proteinExistence type="predicted"/>
<protein>
    <submittedName>
        <fullName evidence="3">DUF5602 domain-containing protein</fullName>
    </submittedName>
</protein>
<comment type="caution">
    <text evidence="3">The sequence shown here is derived from an EMBL/GenBank/DDBJ whole genome shotgun (WGS) entry which is preliminary data.</text>
</comment>
<feature type="chain" id="PRO_5046279243" evidence="1">
    <location>
        <begin position="20"/>
        <end position="246"/>
    </location>
</feature>
<keyword evidence="1" id="KW-0732">Signal</keyword>
<name>A0ABT6DHH5_9BACT</name>
<dbReference type="Proteomes" id="UP001152321">
    <property type="component" value="Unassembled WGS sequence"/>
</dbReference>
<dbReference type="EMBL" id="JANRMI010000002">
    <property type="protein sequence ID" value="MDG0816300.1"/>
    <property type="molecule type" value="Genomic_DNA"/>
</dbReference>
<sequence length="246" mass="28042">MKFFALVIGLSLFSALTYANTRYWGSGVAVGKGLFRTYIEVDRDKKPVSLGVSLTGGALDGLPDTEHEYAYVLSLPEAYKLPPYEHVLLNWNPHGHEPQEIYGAPHFDFHFYMMSNEDRMKITCTGDDEAPCMKQPAPDYLPQYYAPTPAGVPMMGWHWFDTRSPEFHGQPFTSTFIYGFYNGQVNFVEPMITREFLLNHGSVDADVPMPNKVAKSGYYPSRYMVSYDCVQDIISVEIRHFSQLEM</sequence>
<evidence type="ECO:0000256" key="1">
    <source>
        <dbReference type="SAM" id="SignalP"/>
    </source>
</evidence>
<feature type="domain" description="TTHB210-like" evidence="2">
    <location>
        <begin position="42"/>
        <end position="91"/>
    </location>
</feature>
<feature type="signal peptide" evidence="1">
    <location>
        <begin position="1"/>
        <end position="19"/>
    </location>
</feature>
<dbReference type="Pfam" id="PF18197">
    <property type="entry name" value="TTHB210-like"/>
    <property type="match status" value="1"/>
</dbReference>
<dbReference type="InterPro" id="IPR040832">
    <property type="entry name" value="TTHB210-like_dom"/>
</dbReference>
<reference evidence="3" key="1">
    <citation type="submission" date="2022-08" db="EMBL/GenBank/DDBJ databases">
        <title>Novel Bdellovibrio Species Isolated from Svalbard: Designation Bdellovibrio svalbardensis.</title>
        <authorList>
            <person name="Mitchell R.J."/>
            <person name="Choi S.Y."/>
        </authorList>
    </citation>
    <scope>NUCLEOTIDE SEQUENCE</scope>
    <source>
        <strain evidence="3">PAP01</strain>
    </source>
</reference>
<dbReference type="CDD" id="cd11669">
    <property type="entry name" value="TTHB210-like"/>
    <property type="match status" value="1"/>
</dbReference>
<dbReference type="InterPro" id="IPR033786">
    <property type="entry name" value="TTHB210-like"/>
</dbReference>
<evidence type="ECO:0000313" key="4">
    <source>
        <dbReference type="Proteomes" id="UP001152321"/>
    </source>
</evidence>
<dbReference type="RefSeq" id="WP_277577778.1">
    <property type="nucleotide sequence ID" value="NZ_JANRMI010000002.1"/>
</dbReference>
<evidence type="ECO:0000259" key="2">
    <source>
        <dbReference type="Pfam" id="PF18197"/>
    </source>
</evidence>
<keyword evidence="4" id="KW-1185">Reference proteome</keyword>
<accession>A0ABT6DHH5</accession>
<evidence type="ECO:0000313" key="3">
    <source>
        <dbReference type="EMBL" id="MDG0816300.1"/>
    </source>
</evidence>
<gene>
    <name evidence="3" type="ORF">NWE73_07985</name>
</gene>
<organism evidence="3 4">
    <name type="scientific">Bdellovibrio svalbardensis</name>
    <dbReference type="NCBI Taxonomy" id="2972972"/>
    <lineage>
        <taxon>Bacteria</taxon>
        <taxon>Pseudomonadati</taxon>
        <taxon>Bdellovibrionota</taxon>
        <taxon>Bdellovibrionia</taxon>
        <taxon>Bdellovibrionales</taxon>
        <taxon>Pseudobdellovibrionaceae</taxon>
        <taxon>Bdellovibrio</taxon>
    </lineage>
</organism>